<organism evidence="2 3">
    <name type="scientific">Plectosphaerella plurivora</name>
    <dbReference type="NCBI Taxonomy" id="936078"/>
    <lineage>
        <taxon>Eukaryota</taxon>
        <taxon>Fungi</taxon>
        <taxon>Dikarya</taxon>
        <taxon>Ascomycota</taxon>
        <taxon>Pezizomycotina</taxon>
        <taxon>Sordariomycetes</taxon>
        <taxon>Hypocreomycetidae</taxon>
        <taxon>Glomerellales</taxon>
        <taxon>Plectosphaerellaceae</taxon>
        <taxon>Plectosphaerella</taxon>
    </lineage>
</organism>
<dbReference type="InterPro" id="IPR023213">
    <property type="entry name" value="CAT-like_dom_sf"/>
</dbReference>
<evidence type="ECO:0000313" key="2">
    <source>
        <dbReference type="EMBL" id="KAH6669718.1"/>
    </source>
</evidence>
<evidence type="ECO:0000313" key="3">
    <source>
        <dbReference type="Proteomes" id="UP000770015"/>
    </source>
</evidence>
<dbReference type="PANTHER" id="PTHR31642">
    <property type="entry name" value="TRICHOTHECENE 3-O-ACETYLTRANSFERASE"/>
    <property type="match status" value="1"/>
</dbReference>
<name>A0A9P8V3L4_9PEZI</name>
<evidence type="ECO:0000256" key="1">
    <source>
        <dbReference type="ARBA" id="ARBA00022679"/>
    </source>
</evidence>
<dbReference type="PANTHER" id="PTHR31642:SF310">
    <property type="entry name" value="FATTY ALCOHOL:CAFFEOYL-COA ACYLTRANSFERASE"/>
    <property type="match status" value="1"/>
</dbReference>
<gene>
    <name evidence="2" type="ORF">F5X68DRAFT_249155</name>
</gene>
<comment type="caution">
    <text evidence="2">The sequence shown here is derived from an EMBL/GenBank/DDBJ whole genome shotgun (WGS) entry which is preliminary data.</text>
</comment>
<dbReference type="OrthoDB" id="21502at2759"/>
<dbReference type="AlphaFoldDB" id="A0A9P8V3L4"/>
<dbReference type="Proteomes" id="UP000770015">
    <property type="component" value="Unassembled WGS sequence"/>
</dbReference>
<sequence>MNDRTPQQDVSIIPLLAKDQYRPLDNLRSQLFFLVPTRLDEDVLQTALETLIRDHLPILGARIQPTGLGNALEYHLPRSFHADYCLFGWSSSTVNTPFSVVTLLAEQTQTDAAITWGTPTPELEKLWTLANWPTERKHEKPDCPLLLVHLTHYTDYTVVGTNLPHAVADQMGYASMIEAWLDLVQNKTPTPFLTMEQNLSMFETSSKFSDEELRTKGQYRLKSLFERIRVIISHAVEVSWEQEEERRMLFLSEESVSRLRGSYRESVRQKYGPESPSLSSSDVITGILTKLRYFNLQKPTFVSLSGTVNARGRHPDLPAGQPFLHNALGYSDARFHIGPDTTAAEIAYRNRLAVNEAIKLENIERCFAVHEGIFRGGYSPHIGEPGDTTFAVTNWTGAWRNIDFTVAADPRGPRNSAASAEAKSSEDGSRQSTIVLGISMERSVGVLRFSTQMMSRAAGGYWCDFSCSKKNMAAMDELLRRDPRLETI</sequence>
<reference evidence="2" key="1">
    <citation type="journal article" date="2021" name="Nat. Commun.">
        <title>Genetic determinants of endophytism in the Arabidopsis root mycobiome.</title>
        <authorList>
            <person name="Mesny F."/>
            <person name="Miyauchi S."/>
            <person name="Thiergart T."/>
            <person name="Pickel B."/>
            <person name="Atanasova L."/>
            <person name="Karlsson M."/>
            <person name="Huettel B."/>
            <person name="Barry K.W."/>
            <person name="Haridas S."/>
            <person name="Chen C."/>
            <person name="Bauer D."/>
            <person name="Andreopoulos W."/>
            <person name="Pangilinan J."/>
            <person name="LaButti K."/>
            <person name="Riley R."/>
            <person name="Lipzen A."/>
            <person name="Clum A."/>
            <person name="Drula E."/>
            <person name="Henrissat B."/>
            <person name="Kohler A."/>
            <person name="Grigoriev I.V."/>
            <person name="Martin F.M."/>
            <person name="Hacquard S."/>
        </authorList>
    </citation>
    <scope>NUCLEOTIDE SEQUENCE</scope>
    <source>
        <strain evidence="2">MPI-SDFR-AT-0117</strain>
    </source>
</reference>
<feature type="non-terminal residue" evidence="2">
    <location>
        <position position="488"/>
    </location>
</feature>
<dbReference type="EMBL" id="JAGSXJ010000031">
    <property type="protein sequence ID" value="KAH6669718.1"/>
    <property type="molecule type" value="Genomic_DNA"/>
</dbReference>
<dbReference type="GO" id="GO:0016747">
    <property type="term" value="F:acyltransferase activity, transferring groups other than amino-acyl groups"/>
    <property type="evidence" value="ECO:0007669"/>
    <property type="project" value="TreeGrafter"/>
</dbReference>
<proteinExistence type="predicted"/>
<accession>A0A9P8V3L4</accession>
<protein>
    <submittedName>
        <fullName evidence="2">Uncharacterized protein</fullName>
    </submittedName>
</protein>
<keyword evidence="3" id="KW-1185">Reference proteome</keyword>
<dbReference type="Gene3D" id="3.30.559.10">
    <property type="entry name" value="Chloramphenicol acetyltransferase-like domain"/>
    <property type="match status" value="1"/>
</dbReference>
<keyword evidence="1" id="KW-0808">Transferase</keyword>
<dbReference type="InterPro" id="IPR050317">
    <property type="entry name" value="Plant_Fungal_Acyltransferase"/>
</dbReference>